<evidence type="ECO:0000256" key="3">
    <source>
        <dbReference type="ARBA" id="ARBA00023157"/>
    </source>
</evidence>
<dbReference type="OrthoDB" id="11333at10239"/>
<feature type="disulfide bond" evidence="5">
    <location>
        <begin position="37"/>
        <end position="50"/>
    </location>
</feature>
<keyword evidence="4" id="KW-0325">Glycoprotein</keyword>
<evidence type="ECO:0000313" key="8">
    <source>
        <dbReference type="EMBL" id="AST09401.1"/>
    </source>
</evidence>
<gene>
    <name evidence="7" type="ORF">Murmansk-001</name>
    <name evidence="8" type="ORF">Murmansk-206</name>
</gene>
<evidence type="ECO:0000313" key="9">
    <source>
        <dbReference type="Proteomes" id="UP000217350"/>
    </source>
</evidence>
<accession>A0A223FN36</accession>
<proteinExistence type="predicted"/>
<keyword evidence="2" id="KW-0677">Repeat</keyword>
<keyword evidence="9" id="KW-1185">Reference proteome</keyword>
<dbReference type="SUPFAM" id="SSF57586">
    <property type="entry name" value="TNF receptor-like"/>
    <property type="match status" value="2"/>
</dbReference>
<sequence length="166" mass="18599">MEKAVILLGFLIINTHALSMQCEKDVSYYNAQEVKCCKLCKPGTFSIHRCDKYSDTICRMCDSGSYTSIYNRSPDCHTCRGKCDSNQIEVTPCTTTTNRICHCNSDTYCILKGSNGNCRMCVPKTKCKRGYGKKGEDAMGNTICQKCTKGTYSDTVSHSDKCRKRN</sequence>
<dbReference type="InterPro" id="IPR001368">
    <property type="entry name" value="TNFR/NGFR_Cys_rich_reg"/>
</dbReference>
<evidence type="ECO:0000259" key="6">
    <source>
        <dbReference type="PROSITE" id="PS50050"/>
    </source>
</evidence>
<dbReference type="EMBL" id="MF001304">
    <property type="protein sequence ID" value="AST09196.1"/>
    <property type="molecule type" value="Genomic_DNA"/>
</dbReference>
<dbReference type="EMBL" id="MF001304">
    <property type="protein sequence ID" value="AST09401.1"/>
    <property type="molecule type" value="Genomic_DNA"/>
</dbReference>
<reference evidence="8" key="1">
    <citation type="journal article" date="2017" name="Virus Genes">
        <title>Two novel poxviruses with unusual genome rearrangements: NY_014 and Murmansk.</title>
        <authorList>
            <person name="Smithson C."/>
            <person name="Meyer H."/>
            <person name="Gigante C.M."/>
            <person name="Gao J."/>
            <person name="Zhao H."/>
            <person name="Batra D."/>
            <person name="Damon I."/>
            <person name="Upton C."/>
            <person name="Li Y."/>
        </authorList>
    </citation>
    <scope>NUCLEOTIDE SEQUENCE [LARGE SCALE GENOMIC DNA]</scope>
    <source>
        <strain evidence="8">LEIV-11411</strain>
    </source>
</reference>
<dbReference type="Pfam" id="PF00020">
    <property type="entry name" value="TNFR_c6"/>
    <property type="match status" value="1"/>
</dbReference>
<dbReference type="Proteomes" id="UP000217350">
    <property type="component" value="Segment"/>
</dbReference>
<evidence type="ECO:0000256" key="2">
    <source>
        <dbReference type="ARBA" id="ARBA00022737"/>
    </source>
</evidence>
<feature type="disulfide bond" evidence="5">
    <location>
        <begin position="83"/>
        <end position="101"/>
    </location>
</feature>
<dbReference type="GO" id="GO:0005031">
    <property type="term" value="F:tumor necrosis factor receptor activity"/>
    <property type="evidence" value="ECO:0007669"/>
    <property type="project" value="TreeGrafter"/>
</dbReference>
<evidence type="ECO:0000313" key="7">
    <source>
        <dbReference type="EMBL" id="AST09196.1"/>
    </source>
</evidence>
<organism evidence="8">
    <name type="scientific">Murmansk poxvirus</name>
    <dbReference type="NCBI Taxonomy" id="2025359"/>
    <lineage>
        <taxon>Viruses</taxon>
        <taxon>Varidnaviria</taxon>
        <taxon>Bamfordvirae</taxon>
        <taxon>Nucleocytoviricota</taxon>
        <taxon>Pokkesviricetes</taxon>
        <taxon>Chitovirales</taxon>
        <taxon>Poxviridae</taxon>
        <taxon>Chordopoxvirinae</taxon>
        <taxon>Centapoxvirus</taxon>
        <taxon>Centapoxvirus microtuspox</taxon>
        <taxon>Murmansk microtuspox virus</taxon>
    </lineage>
</organism>
<evidence type="ECO:0000256" key="5">
    <source>
        <dbReference type="PROSITE-ProRule" id="PRU00206"/>
    </source>
</evidence>
<protein>
    <submittedName>
        <fullName evidence="8">CrmE protein-TNF alpha-receptor-like</fullName>
    </submittedName>
    <submittedName>
        <fullName evidence="7">TNF-receptor-like protein</fullName>
    </submittedName>
</protein>
<dbReference type="PANTHER" id="PTHR47386:SF1">
    <property type="entry name" value="TUMOR NECROSIS FACTOR RECEPTOR SUPERFAMILY MEMBER 1B"/>
    <property type="match status" value="1"/>
</dbReference>
<evidence type="ECO:0000256" key="1">
    <source>
        <dbReference type="ARBA" id="ARBA00022729"/>
    </source>
</evidence>
<feature type="disulfide bond" evidence="5">
    <location>
        <begin position="40"/>
        <end position="58"/>
    </location>
</feature>
<comment type="caution">
    <text evidence="5">Lacks conserved residue(s) required for the propagation of feature annotation.</text>
</comment>
<dbReference type="PROSITE" id="PS00652">
    <property type="entry name" value="TNFR_NGFR_1"/>
    <property type="match status" value="2"/>
</dbReference>
<feature type="domain" description="TNFR-Cys" evidence="6">
    <location>
        <begin position="60"/>
        <end position="101"/>
    </location>
</feature>
<dbReference type="PROSITE" id="PS50050">
    <property type="entry name" value="TNFR_NGFR_2"/>
    <property type="match status" value="2"/>
</dbReference>
<keyword evidence="8" id="KW-0675">Receptor</keyword>
<feature type="repeat" description="TNFR-Cys" evidence="5">
    <location>
        <begin position="21"/>
        <end position="58"/>
    </location>
</feature>
<name>A0A223FN36_9POXV</name>
<dbReference type="PANTHER" id="PTHR47386">
    <property type="entry name" value="TUMOR NECROSIS FACTOR RECEPTOR SUPERFAMILY MEMBER 1B"/>
    <property type="match status" value="1"/>
</dbReference>
<dbReference type="GO" id="GO:0043120">
    <property type="term" value="F:tumor necrosis factor binding"/>
    <property type="evidence" value="ECO:0007669"/>
    <property type="project" value="TreeGrafter"/>
</dbReference>
<evidence type="ECO:0000256" key="4">
    <source>
        <dbReference type="ARBA" id="ARBA00023180"/>
    </source>
</evidence>
<dbReference type="InterPro" id="IPR051670">
    <property type="entry name" value="TNF_chemokine_rcpt-like"/>
</dbReference>
<dbReference type="Gene3D" id="2.10.50.10">
    <property type="entry name" value="Tumor Necrosis Factor Receptor, subunit A, domain 2"/>
    <property type="match status" value="2"/>
</dbReference>
<feature type="repeat" description="TNFR-Cys" evidence="5">
    <location>
        <begin position="60"/>
        <end position="101"/>
    </location>
</feature>
<dbReference type="SMART" id="SM00208">
    <property type="entry name" value="TNFR"/>
    <property type="match status" value="3"/>
</dbReference>
<dbReference type="GO" id="GO:0051044">
    <property type="term" value="P:positive regulation of membrane protein ectodomain proteolysis"/>
    <property type="evidence" value="ECO:0007669"/>
    <property type="project" value="TreeGrafter"/>
</dbReference>
<feature type="domain" description="TNFR-Cys" evidence="6">
    <location>
        <begin position="21"/>
        <end position="58"/>
    </location>
</feature>
<keyword evidence="3 5" id="KW-1015">Disulfide bond</keyword>
<feature type="disulfide bond" evidence="5">
    <location>
        <begin position="61"/>
        <end position="76"/>
    </location>
</feature>
<keyword evidence="1" id="KW-0732">Signal</keyword>